<feature type="transmembrane region" description="Helical" evidence="1">
    <location>
        <begin position="9"/>
        <end position="27"/>
    </location>
</feature>
<dbReference type="Proteomes" id="UP000019118">
    <property type="component" value="Unassembled WGS sequence"/>
</dbReference>
<feature type="transmembrane region" description="Helical" evidence="1">
    <location>
        <begin position="204"/>
        <end position="227"/>
    </location>
</feature>
<dbReference type="AlphaFoldDB" id="A0AAR5PK35"/>
<keyword evidence="1" id="KW-0812">Transmembrane</keyword>
<feature type="transmembrane region" description="Helical" evidence="1">
    <location>
        <begin position="325"/>
        <end position="346"/>
    </location>
</feature>
<proteinExistence type="predicted"/>
<reference evidence="2" key="2">
    <citation type="submission" date="2024-08" db="UniProtKB">
        <authorList>
            <consortium name="EnsemblMetazoa"/>
        </authorList>
    </citation>
    <scope>IDENTIFICATION</scope>
</reference>
<dbReference type="GeneID" id="109538569"/>
<evidence type="ECO:0000313" key="3">
    <source>
        <dbReference type="Proteomes" id="UP000019118"/>
    </source>
</evidence>
<evidence type="ECO:0000313" key="2">
    <source>
        <dbReference type="EnsemblMetazoa" id="XP_019761394.1"/>
    </source>
</evidence>
<reference evidence="3" key="1">
    <citation type="journal article" date="2013" name="Genome Biol.">
        <title>Draft genome of the mountain pine beetle, Dendroctonus ponderosae Hopkins, a major forest pest.</title>
        <authorList>
            <person name="Keeling C.I."/>
            <person name="Yuen M.M."/>
            <person name="Liao N.Y."/>
            <person name="Docking T.R."/>
            <person name="Chan S.K."/>
            <person name="Taylor G.A."/>
            <person name="Palmquist D.L."/>
            <person name="Jackman S.D."/>
            <person name="Nguyen A."/>
            <person name="Li M."/>
            <person name="Henderson H."/>
            <person name="Janes J.K."/>
            <person name="Zhao Y."/>
            <person name="Pandoh P."/>
            <person name="Moore R."/>
            <person name="Sperling F.A."/>
            <person name="Huber D.P."/>
            <person name="Birol I."/>
            <person name="Jones S.J."/>
            <person name="Bohlmann J."/>
        </authorList>
    </citation>
    <scope>NUCLEOTIDE SEQUENCE</scope>
</reference>
<evidence type="ECO:0008006" key="4">
    <source>
        <dbReference type="Google" id="ProtNLM"/>
    </source>
</evidence>
<accession>A0AAR5PK35</accession>
<organism evidence="2 3">
    <name type="scientific">Dendroctonus ponderosae</name>
    <name type="common">Mountain pine beetle</name>
    <dbReference type="NCBI Taxonomy" id="77166"/>
    <lineage>
        <taxon>Eukaryota</taxon>
        <taxon>Metazoa</taxon>
        <taxon>Ecdysozoa</taxon>
        <taxon>Arthropoda</taxon>
        <taxon>Hexapoda</taxon>
        <taxon>Insecta</taxon>
        <taxon>Pterygota</taxon>
        <taxon>Neoptera</taxon>
        <taxon>Endopterygota</taxon>
        <taxon>Coleoptera</taxon>
        <taxon>Polyphaga</taxon>
        <taxon>Cucujiformia</taxon>
        <taxon>Curculionidae</taxon>
        <taxon>Scolytinae</taxon>
        <taxon>Dendroctonus</taxon>
    </lineage>
</organism>
<keyword evidence="1" id="KW-0472">Membrane</keyword>
<keyword evidence="3" id="KW-1185">Reference proteome</keyword>
<name>A0AAR5PK35_DENPD</name>
<dbReference type="EnsemblMetazoa" id="XM_019905835.1">
    <property type="protein sequence ID" value="XP_019761394.1"/>
    <property type="gene ID" value="LOC109538569"/>
</dbReference>
<feature type="transmembrane region" description="Helical" evidence="1">
    <location>
        <begin position="239"/>
        <end position="260"/>
    </location>
</feature>
<feature type="transmembrane region" description="Helical" evidence="1">
    <location>
        <begin position="84"/>
        <end position="108"/>
    </location>
</feature>
<protein>
    <recommendedName>
        <fullName evidence="4">Gustatory receptor</fullName>
    </recommendedName>
</protein>
<dbReference type="KEGG" id="dpa:109538569"/>
<evidence type="ECO:0000256" key="1">
    <source>
        <dbReference type="SAM" id="Phobius"/>
    </source>
</evidence>
<sequence length="347" mass="39653">MANNHIELLRYAIVLVLITGLGLSLYGRHGTIYRTEVPTIILIDYAVLFLLAASNLASALTLCRKSSVSKFQLFHQPTKFVTRSAYMFFAFGLMIASGACYLSVAGWAFYKYHIYRDVNFLFYCAIIYNLHRLAGKLSKEFLDLNQTLETVCNFRRFDVFANALEVSRLMAKRRALKTVREVSRRMNKLLSFIETLNRTFAPMLILAVMHLIVGMLRAVVIMVQYGIKQNTLNGNKVTYWVAVIYPGWFLAYTFTVWLLASAGQKIENQISSTNKVCFNIINASLDWNGEEDQQIHMELLELHDLIKSRHISVNAAGCFEVNFNLIGLTYSALITLSIYAVEFLLYY</sequence>
<keyword evidence="1" id="KW-1133">Transmembrane helix</keyword>
<feature type="transmembrane region" description="Helical" evidence="1">
    <location>
        <begin position="39"/>
        <end position="63"/>
    </location>
</feature>